<reference evidence="2 3" key="1">
    <citation type="submission" date="2019-11" db="EMBL/GenBank/DDBJ databases">
        <title>Acidiferrimicrobium australis gen. nov., sp. nov., an acidophilic and obligately heterotrophic, member of the Actinobacteria that catalyses dissimilatory oxido- reduction of iron isolated from metal-rich acidic water in Chile.</title>
        <authorList>
            <person name="Gonzalez D."/>
            <person name="Huber K."/>
            <person name="Hedrich S."/>
            <person name="Rojas-Villalobos C."/>
            <person name="Quatrini R."/>
            <person name="Dinamarca M.A."/>
            <person name="Schwarz A."/>
            <person name="Canales C."/>
            <person name="Nancucheo I."/>
        </authorList>
    </citation>
    <scope>NUCLEOTIDE SEQUENCE [LARGE SCALE GENOMIC DNA]</scope>
    <source>
        <strain evidence="2 3">USS-CCA1</strain>
    </source>
</reference>
<dbReference type="CDD" id="cd18809">
    <property type="entry name" value="SF1_C_RecD"/>
    <property type="match status" value="1"/>
</dbReference>
<evidence type="ECO:0000259" key="1">
    <source>
        <dbReference type="Pfam" id="PF08751"/>
    </source>
</evidence>
<dbReference type="Proteomes" id="UP000437736">
    <property type="component" value="Unassembled WGS sequence"/>
</dbReference>
<evidence type="ECO:0000313" key="3">
    <source>
        <dbReference type="Proteomes" id="UP000437736"/>
    </source>
</evidence>
<dbReference type="Gene3D" id="3.40.50.300">
    <property type="entry name" value="P-loop containing nucleotide triphosphate hydrolases"/>
    <property type="match status" value="2"/>
</dbReference>
<evidence type="ECO:0000313" key="2">
    <source>
        <dbReference type="EMBL" id="MST32036.1"/>
    </source>
</evidence>
<accession>A0ABW9QRR0</accession>
<name>A0ABW9QRR0_9ACTN</name>
<dbReference type="PANTHER" id="PTHR43788">
    <property type="entry name" value="DNA2/NAM7 HELICASE FAMILY MEMBER"/>
    <property type="match status" value="1"/>
</dbReference>
<comment type="caution">
    <text evidence="2">The sequence shown here is derived from an EMBL/GenBank/DDBJ whole genome shotgun (WGS) entry which is preliminary data.</text>
</comment>
<gene>
    <name evidence="2" type="ORF">GHK86_04755</name>
</gene>
<dbReference type="EMBL" id="WJHE01000201">
    <property type="protein sequence ID" value="MST32036.1"/>
    <property type="molecule type" value="Genomic_DNA"/>
</dbReference>
<dbReference type="NCBIfam" id="NF041492">
    <property type="entry name" value="MobF"/>
    <property type="match status" value="1"/>
</dbReference>
<dbReference type="Pfam" id="PF08751">
    <property type="entry name" value="TrwC"/>
    <property type="match status" value="1"/>
</dbReference>
<protein>
    <submittedName>
        <fullName evidence="2">Relaxase domain-containing protein</fullName>
    </submittedName>
</protein>
<dbReference type="InterPro" id="IPR027417">
    <property type="entry name" value="P-loop_NTPase"/>
</dbReference>
<dbReference type="SUPFAM" id="SSF52540">
    <property type="entry name" value="P-loop containing nucleoside triphosphate hydrolases"/>
    <property type="match status" value="2"/>
</dbReference>
<feature type="domain" description="TrwC relaxase" evidence="1">
    <location>
        <begin position="10"/>
        <end position="326"/>
    </location>
</feature>
<proteinExistence type="predicted"/>
<dbReference type="SUPFAM" id="SSF55464">
    <property type="entry name" value="Origin of replication-binding domain, RBD-like"/>
    <property type="match status" value="1"/>
</dbReference>
<dbReference type="InterPro" id="IPR050534">
    <property type="entry name" value="Coronavir_polyprotein_1ab"/>
</dbReference>
<organism evidence="2 3">
    <name type="scientific">Acidiferrimicrobium australe</name>
    <dbReference type="NCBI Taxonomy" id="2664430"/>
    <lineage>
        <taxon>Bacteria</taxon>
        <taxon>Bacillati</taxon>
        <taxon>Actinomycetota</taxon>
        <taxon>Acidimicrobiia</taxon>
        <taxon>Acidimicrobiales</taxon>
        <taxon>Acidimicrobiaceae</taxon>
        <taxon>Acidiferrimicrobium</taxon>
    </lineage>
</organism>
<dbReference type="InterPro" id="IPR014862">
    <property type="entry name" value="TrwC"/>
</dbReference>
<sequence>MISIRRISLGGGYRYLMESVAVGDGAPGRSNDLSRYYASSGTPTGVFLGAGLADLDGGRGVETGSEVTEKHLEAMLAGCADPISGEPVGGKPKAPRGGLPVAGFDLTFSPPKSVSVAWALADEGTKAVIYDCHRRAVSFVIGYAEQEVFRSRSGTNGIVEEDIAGVVAAAFTHWTSRADDPQLHDHVVVWNRARSTSDGRWRTLDSRGLFKATTTLSELHQGVLSDLLTDALGVGWEARGRRHSTRARYEITGVGEALMGEFSQRAGQIAAYHDDLNVAFVAAHGRQPSAIEQMRLAQHATLATRPRKTHAGLAELTDGWRTRASSHIGDEQVAWVASLKDRNDLPLLRADDLADPILQDAAQAVVSGVAERHATYGRHNLLAEAHRTLHGVRFASPDDRVAVAERITDLALGRSLTLTPSTMHPTPARYIRADGSSRLHPASRIAYTTQAMLDAEARLLTAGRTANGPTVAVETIATVAEGDLPGRGHGLSLDQALAVEKIATSGRVLDVLVGPAGTGKTSTMAGLRAAWETDHGPGSVIGLAPSAAAAEVLGDELGIDTENTAKWLTEWRRIPELTARRDNLAHQLARHPHPSSADARKLANQVASLDRAAAERRLHPGQLVIVDEASLAGTFALDELVTAAGDARAKVLLVGDWAQLSAVEAGGAFSLLVADRGDLAPELVDVRRFKADWEKAASVELRLGHETAIDAYTGHGRMAGGERTEMMERLYLAWKADIDAGRSSLMIAADTATVTELNRRARADRVATGAVAEDGIAIAEGQHVGVGDEVITRSNNRLLVTGRRWVKNGDRWTVTATNQDGSIAVRRAGGTGEVVLPADYAAAHVELAYATTAHRAQGRTVDTAHAMVSPTTTREVLYVAATRGRDSNRLYVDTSYDPDPQTSHDGMTDPQTAAEVLVGVLANEGADISAHETLRRAQHRAEDFTVLAGEYQTLARAAQADRWDGLLERSGLTRDQLEQVRVSDAQGPLLAALRDAEARGLDVDTTFPKLIAARSLTDADDPAAVLHGRVDRWLAAAGSRRQATTNLIAGLVPRAVDVTDPDMARALYDREQAMQRRAAELAAQAIERDQVWVRRLGSPPADPGARETWMQALSTVAAYRDRWGIGNDHRPLGPGSAAKTIEAVGHRRRAQAAVERALQVAGEATTAPVDPVTAGAAEAGREGGVEL</sequence>
<keyword evidence="3" id="KW-1185">Reference proteome</keyword>
<dbReference type="Pfam" id="PF13604">
    <property type="entry name" value="AAA_30"/>
    <property type="match status" value="1"/>
</dbReference>